<dbReference type="EMBL" id="AP017624">
    <property type="protein sequence ID" value="BAV40302.1"/>
    <property type="molecule type" value="Genomic_DNA"/>
</dbReference>
<evidence type="ECO:0008006" key="4">
    <source>
        <dbReference type="Google" id="ProtNLM"/>
    </source>
</evidence>
<proteinExistence type="predicted"/>
<keyword evidence="1" id="KW-0732">Signal</keyword>
<evidence type="ECO:0000313" key="3">
    <source>
        <dbReference type="Proteomes" id="UP000218067"/>
    </source>
</evidence>
<name>A0A1B4XZS4_MYCUL</name>
<dbReference type="GeneID" id="93435639"/>
<evidence type="ECO:0000313" key="2">
    <source>
        <dbReference type="EMBL" id="BAV40302.1"/>
    </source>
</evidence>
<reference evidence="2 3" key="1">
    <citation type="submission" date="2016-08" db="EMBL/GenBank/DDBJ databases">
        <title>Complete genome sequence of Mycobacterium shinshuense, a subspecies of M. ulcerans.</title>
        <authorList>
            <person name="Yoshida M."/>
            <person name="Ogura Y."/>
            <person name="Hayashi T."/>
            <person name="Hoshino Y."/>
        </authorList>
    </citation>
    <scope>NUCLEOTIDE SEQUENCE [LARGE SCALE GENOMIC DNA]</scope>
    <source>
        <strain evidence="3">ATCC 33728</strain>
    </source>
</reference>
<sequence length="238" mass="25158">MSKTFMNRVATAARTATAAAFIGAAAAGAFAAPALASPAPQTESTGALYGHPDTAAQYWQMQHLPDNRVLMSVADVVGEVTGKLPSEEQIVRLAESTPSSMHPGSIYIRPTPTQTWGTDPSDVVVLLAQFGIKDAITNASTEEQTGVPTGLSAIERYLGDGHKVIATVNVETIWDNPDGDHSAPDHSLVITGVDTRTGVVHLNDPAYPSGADKQVPIDTFMQAWQASDYQMVVTVNDN</sequence>
<evidence type="ECO:0000256" key="1">
    <source>
        <dbReference type="SAM" id="SignalP"/>
    </source>
</evidence>
<feature type="chain" id="PRO_5008572753" description="Peptidase C39-like domain-containing protein" evidence="1">
    <location>
        <begin position="32"/>
        <end position="238"/>
    </location>
</feature>
<protein>
    <recommendedName>
        <fullName evidence="4">Peptidase C39-like domain-containing protein</fullName>
    </recommendedName>
</protein>
<gene>
    <name evidence="2" type="ORF">SHTP_0982</name>
</gene>
<feature type="signal peptide" evidence="1">
    <location>
        <begin position="1"/>
        <end position="31"/>
    </location>
</feature>
<dbReference type="Proteomes" id="UP000218067">
    <property type="component" value="Chromosome"/>
</dbReference>
<dbReference type="AlphaFoldDB" id="A0A1B4XZS4"/>
<organism evidence="2 3">
    <name type="scientific">Mycobacterium ulcerans subsp. shinshuense</name>
    <dbReference type="NCBI Taxonomy" id="1124626"/>
    <lineage>
        <taxon>Bacteria</taxon>
        <taxon>Bacillati</taxon>
        <taxon>Actinomycetota</taxon>
        <taxon>Actinomycetes</taxon>
        <taxon>Mycobacteriales</taxon>
        <taxon>Mycobacteriaceae</taxon>
        <taxon>Mycobacterium</taxon>
        <taxon>Mycobacterium ulcerans group</taxon>
    </lineage>
</organism>
<dbReference type="Gene3D" id="3.90.70.10">
    <property type="entry name" value="Cysteine proteinases"/>
    <property type="match status" value="1"/>
</dbReference>
<dbReference type="RefSeq" id="WP_096369966.1">
    <property type="nucleotide sequence ID" value="NZ_AP017624.1"/>
</dbReference>
<accession>A0A1B4XZS4</accession>